<sequence>MEIRKHIADSTIDQIIYIYRNEKVMREFESTSREKLEDVVVPSNDAGSEEDSAAVRGRDGDGDAALEEPPCSFGARASFSFLKNSGH</sequence>
<accession>A0AAW1XLD2</accession>
<comment type="caution">
    <text evidence="2">The sequence shown here is derived from an EMBL/GenBank/DDBJ whole genome shotgun (WGS) entry which is preliminary data.</text>
</comment>
<evidence type="ECO:0000313" key="3">
    <source>
        <dbReference type="Proteomes" id="UP001457282"/>
    </source>
</evidence>
<organism evidence="2 3">
    <name type="scientific">Rubus argutus</name>
    <name type="common">Southern blackberry</name>
    <dbReference type="NCBI Taxonomy" id="59490"/>
    <lineage>
        <taxon>Eukaryota</taxon>
        <taxon>Viridiplantae</taxon>
        <taxon>Streptophyta</taxon>
        <taxon>Embryophyta</taxon>
        <taxon>Tracheophyta</taxon>
        <taxon>Spermatophyta</taxon>
        <taxon>Magnoliopsida</taxon>
        <taxon>eudicotyledons</taxon>
        <taxon>Gunneridae</taxon>
        <taxon>Pentapetalae</taxon>
        <taxon>rosids</taxon>
        <taxon>fabids</taxon>
        <taxon>Rosales</taxon>
        <taxon>Rosaceae</taxon>
        <taxon>Rosoideae</taxon>
        <taxon>Rosoideae incertae sedis</taxon>
        <taxon>Rubus</taxon>
    </lineage>
</organism>
<evidence type="ECO:0000256" key="1">
    <source>
        <dbReference type="SAM" id="MobiDB-lite"/>
    </source>
</evidence>
<name>A0AAW1XLD2_RUBAR</name>
<gene>
    <name evidence="2" type="ORF">M0R45_013878</name>
</gene>
<dbReference type="AlphaFoldDB" id="A0AAW1XLD2"/>
<dbReference type="EMBL" id="JBEDUW010000003">
    <property type="protein sequence ID" value="KAK9937061.1"/>
    <property type="molecule type" value="Genomic_DNA"/>
</dbReference>
<reference evidence="2 3" key="1">
    <citation type="journal article" date="2023" name="G3 (Bethesda)">
        <title>A chromosome-length genome assembly and annotation of blackberry (Rubus argutus, cv. 'Hillquist').</title>
        <authorList>
            <person name="Bruna T."/>
            <person name="Aryal R."/>
            <person name="Dudchenko O."/>
            <person name="Sargent D.J."/>
            <person name="Mead D."/>
            <person name="Buti M."/>
            <person name="Cavallini A."/>
            <person name="Hytonen T."/>
            <person name="Andres J."/>
            <person name="Pham M."/>
            <person name="Weisz D."/>
            <person name="Mascagni F."/>
            <person name="Usai G."/>
            <person name="Natali L."/>
            <person name="Bassil N."/>
            <person name="Fernandez G.E."/>
            <person name="Lomsadze A."/>
            <person name="Armour M."/>
            <person name="Olukolu B."/>
            <person name="Poorten T."/>
            <person name="Britton C."/>
            <person name="Davik J."/>
            <person name="Ashrafi H."/>
            <person name="Aiden E.L."/>
            <person name="Borodovsky M."/>
            <person name="Worthington M."/>
        </authorList>
    </citation>
    <scope>NUCLEOTIDE SEQUENCE [LARGE SCALE GENOMIC DNA]</scope>
    <source>
        <strain evidence="2">PI 553951</strain>
    </source>
</reference>
<feature type="region of interest" description="Disordered" evidence="1">
    <location>
        <begin position="40"/>
        <end position="71"/>
    </location>
</feature>
<dbReference type="Proteomes" id="UP001457282">
    <property type="component" value="Unassembled WGS sequence"/>
</dbReference>
<keyword evidence="3" id="KW-1185">Reference proteome</keyword>
<proteinExistence type="predicted"/>
<evidence type="ECO:0000313" key="2">
    <source>
        <dbReference type="EMBL" id="KAK9937061.1"/>
    </source>
</evidence>
<protein>
    <submittedName>
        <fullName evidence="2">Uncharacterized protein</fullName>
    </submittedName>
</protein>